<dbReference type="STRING" id="748449.Halha_0840"/>
<dbReference type="InterPro" id="IPR005672">
    <property type="entry name" value="Phosphate_PstA"/>
</dbReference>
<sequence>MKDYFAEQSQEEANKRVRKRKMLDKFFQGAMFLCTIFGIVMLAVLLIYVLQEGLAWLDFDFLTSYPSRFPEQAGLKSAFVGSIWVIGLVALISFPLGVGTALYLEEYADQNSWFFRILKLNIANLAGVPSVVYGLLGLAVFVELLNFGRSILAGAATLSLLILPVIIVAAQEAIKSVPDSLKEGAYALGMTKWQTIKAVVFPYAAPGIFTGVILALSRAMGEAAPLLIIGAAGYVPFLPRGPFDIFTVLPIQIFNWTLRPQSEFHHVASAGIIVLLVVLLTANGIAIILRNKYQKDID</sequence>
<feature type="transmembrane region" description="Helical" evidence="8">
    <location>
        <begin position="83"/>
        <end position="104"/>
    </location>
</feature>
<evidence type="ECO:0000256" key="1">
    <source>
        <dbReference type="ARBA" id="ARBA00004651"/>
    </source>
</evidence>
<dbReference type="Proteomes" id="UP000010880">
    <property type="component" value="Chromosome"/>
</dbReference>
<name>L0K9Q3_HALHC</name>
<keyword evidence="7 8" id="KW-0472">Membrane</keyword>
<dbReference type="GO" id="GO:0005315">
    <property type="term" value="F:phosphate transmembrane transporter activity"/>
    <property type="evidence" value="ECO:0007669"/>
    <property type="project" value="InterPro"/>
</dbReference>
<feature type="transmembrane region" description="Helical" evidence="8">
    <location>
        <begin position="195"/>
        <end position="216"/>
    </location>
</feature>
<evidence type="ECO:0000256" key="2">
    <source>
        <dbReference type="ARBA" id="ARBA00007069"/>
    </source>
</evidence>
<evidence type="ECO:0000256" key="3">
    <source>
        <dbReference type="ARBA" id="ARBA00022448"/>
    </source>
</evidence>
<dbReference type="Gene3D" id="1.10.3720.10">
    <property type="entry name" value="MetI-like"/>
    <property type="match status" value="1"/>
</dbReference>
<evidence type="ECO:0000256" key="6">
    <source>
        <dbReference type="ARBA" id="ARBA00022989"/>
    </source>
</evidence>
<dbReference type="SUPFAM" id="SSF161098">
    <property type="entry name" value="MetI-like"/>
    <property type="match status" value="1"/>
</dbReference>
<keyword evidence="3" id="KW-0813">Transport</keyword>
<feature type="transmembrane region" description="Helical" evidence="8">
    <location>
        <begin position="151"/>
        <end position="174"/>
    </location>
</feature>
<evidence type="ECO:0000313" key="11">
    <source>
        <dbReference type="Proteomes" id="UP000010880"/>
    </source>
</evidence>
<dbReference type="GO" id="GO:0005886">
    <property type="term" value="C:plasma membrane"/>
    <property type="evidence" value="ECO:0007669"/>
    <property type="project" value="UniProtKB-SubCell"/>
</dbReference>
<keyword evidence="5 8" id="KW-0812">Transmembrane</keyword>
<evidence type="ECO:0000256" key="5">
    <source>
        <dbReference type="ARBA" id="ARBA00022692"/>
    </source>
</evidence>
<dbReference type="RefSeq" id="WP_015326533.1">
    <property type="nucleotide sequence ID" value="NC_019978.1"/>
</dbReference>
<evidence type="ECO:0000256" key="7">
    <source>
        <dbReference type="ARBA" id="ARBA00023136"/>
    </source>
</evidence>
<dbReference type="GO" id="GO:0035435">
    <property type="term" value="P:phosphate ion transmembrane transport"/>
    <property type="evidence" value="ECO:0007669"/>
    <property type="project" value="InterPro"/>
</dbReference>
<comment type="subcellular location">
    <subcellularLocation>
        <location evidence="1 8">Cell membrane</location>
        <topology evidence="1 8">Multi-pass membrane protein</topology>
    </subcellularLocation>
</comment>
<dbReference type="PANTHER" id="PTHR43470">
    <property type="entry name" value="PHOSPHATE TRANSPORT SYSTEM PERMEASE PROTEIN PSTA-RELATED"/>
    <property type="match status" value="1"/>
</dbReference>
<dbReference type="OrthoDB" id="9785113at2"/>
<keyword evidence="4 8" id="KW-1003">Cell membrane</keyword>
<evidence type="ECO:0000256" key="4">
    <source>
        <dbReference type="ARBA" id="ARBA00022475"/>
    </source>
</evidence>
<proteinExistence type="inferred from homology"/>
<dbReference type="PROSITE" id="PS50928">
    <property type="entry name" value="ABC_TM1"/>
    <property type="match status" value="1"/>
</dbReference>
<keyword evidence="11" id="KW-1185">Reference proteome</keyword>
<dbReference type="Pfam" id="PF00528">
    <property type="entry name" value="BPD_transp_1"/>
    <property type="match status" value="1"/>
</dbReference>
<accession>L0K9Q3</accession>
<dbReference type="HOGENOM" id="CLU_033621_2_1_9"/>
<dbReference type="PANTHER" id="PTHR43470:SF5">
    <property type="entry name" value="PHOSPHATE TRANSPORT SYSTEM PERMEASE PROTEIN PSTA"/>
    <property type="match status" value="1"/>
</dbReference>
<dbReference type="AlphaFoldDB" id="L0K9Q3"/>
<comment type="similarity">
    <text evidence="2 8">Belongs to the binding-protein-dependent transport system permease family. CysTW subfamily.</text>
</comment>
<evidence type="ECO:0000256" key="8">
    <source>
        <dbReference type="RuleBase" id="RU363043"/>
    </source>
</evidence>
<dbReference type="PATRIC" id="fig|748449.3.peg.798"/>
<reference evidence="11" key="1">
    <citation type="submission" date="2012-02" db="EMBL/GenBank/DDBJ databases">
        <title>The complete genome of Halobacteroides halobius DSM 5150.</title>
        <authorList>
            <person name="Lucas S."/>
            <person name="Copeland A."/>
            <person name="Lapidus A."/>
            <person name="Glavina del Rio T."/>
            <person name="Dalin E."/>
            <person name="Tice H."/>
            <person name="Bruce D."/>
            <person name="Goodwin L."/>
            <person name="Pitluck S."/>
            <person name="Peters L."/>
            <person name="Mikhailova N."/>
            <person name="Gu W."/>
            <person name="Kyrpides N."/>
            <person name="Mavromatis K."/>
            <person name="Ivanova N."/>
            <person name="Brettin T."/>
            <person name="Detter J.C."/>
            <person name="Han C."/>
            <person name="Larimer F."/>
            <person name="Land M."/>
            <person name="Hauser L."/>
            <person name="Markowitz V."/>
            <person name="Cheng J.-F."/>
            <person name="Hugenholtz P."/>
            <person name="Woyke T."/>
            <person name="Wu D."/>
            <person name="Tindall B."/>
            <person name="Pomrenke H."/>
            <person name="Brambilla E."/>
            <person name="Klenk H.-P."/>
            <person name="Eisen J.A."/>
        </authorList>
    </citation>
    <scope>NUCLEOTIDE SEQUENCE [LARGE SCALE GENOMIC DNA]</scope>
    <source>
        <strain evidence="11">ATCC 35273 / DSM 5150 / MD-1</strain>
    </source>
</reference>
<dbReference type="CDD" id="cd06261">
    <property type="entry name" value="TM_PBP2"/>
    <property type="match status" value="1"/>
</dbReference>
<dbReference type="EMBL" id="CP003359">
    <property type="protein sequence ID" value="AGB40808.1"/>
    <property type="molecule type" value="Genomic_DNA"/>
</dbReference>
<dbReference type="InterPro" id="IPR000515">
    <property type="entry name" value="MetI-like"/>
</dbReference>
<feature type="transmembrane region" description="Helical" evidence="8">
    <location>
        <begin position="26"/>
        <end position="50"/>
    </location>
</feature>
<keyword evidence="6 8" id="KW-1133">Transmembrane helix</keyword>
<gene>
    <name evidence="10" type="ordered locus">Halha_0840</name>
</gene>
<evidence type="ECO:0000313" key="10">
    <source>
        <dbReference type="EMBL" id="AGB40808.1"/>
    </source>
</evidence>
<feature type="domain" description="ABC transmembrane type-1" evidence="9">
    <location>
        <begin position="79"/>
        <end position="286"/>
    </location>
</feature>
<feature type="transmembrane region" description="Helical" evidence="8">
    <location>
        <begin position="125"/>
        <end position="145"/>
    </location>
</feature>
<evidence type="ECO:0000259" key="9">
    <source>
        <dbReference type="PROSITE" id="PS50928"/>
    </source>
</evidence>
<dbReference type="NCBIfam" id="TIGR00974">
    <property type="entry name" value="3a0107s02c"/>
    <property type="match status" value="1"/>
</dbReference>
<dbReference type="eggNOG" id="COG0581">
    <property type="taxonomic scope" value="Bacteria"/>
</dbReference>
<feature type="transmembrane region" description="Helical" evidence="8">
    <location>
        <begin position="267"/>
        <end position="289"/>
    </location>
</feature>
<dbReference type="KEGG" id="hhl:Halha_0840"/>
<dbReference type="InterPro" id="IPR035906">
    <property type="entry name" value="MetI-like_sf"/>
</dbReference>
<protein>
    <recommendedName>
        <fullName evidence="8">Phosphate transport system permease protein PstA</fullName>
    </recommendedName>
</protein>
<organism evidence="10 11">
    <name type="scientific">Halobacteroides halobius (strain ATCC 35273 / DSM 5150 / MD-1)</name>
    <dbReference type="NCBI Taxonomy" id="748449"/>
    <lineage>
        <taxon>Bacteria</taxon>
        <taxon>Bacillati</taxon>
        <taxon>Bacillota</taxon>
        <taxon>Clostridia</taxon>
        <taxon>Halanaerobiales</taxon>
        <taxon>Halobacteroidaceae</taxon>
        <taxon>Halobacteroides</taxon>
    </lineage>
</organism>